<keyword evidence="5" id="KW-1185">Reference proteome</keyword>
<dbReference type="GO" id="GO:0008270">
    <property type="term" value="F:zinc ion binding"/>
    <property type="evidence" value="ECO:0007669"/>
    <property type="project" value="UniProtKB-KW"/>
</dbReference>
<evidence type="ECO:0000256" key="2">
    <source>
        <dbReference type="SAM" id="MobiDB-lite"/>
    </source>
</evidence>
<dbReference type="SMART" id="SM00355">
    <property type="entry name" value="ZnF_C2H2"/>
    <property type="match status" value="4"/>
</dbReference>
<gene>
    <name evidence="4" type="ORF">BU26DRAFT_562327</name>
</gene>
<evidence type="ECO:0000313" key="5">
    <source>
        <dbReference type="Proteomes" id="UP000800094"/>
    </source>
</evidence>
<reference evidence="4" key="1">
    <citation type="journal article" date="2020" name="Stud. Mycol.">
        <title>101 Dothideomycetes genomes: a test case for predicting lifestyles and emergence of pathogens.</title>
        <authorList>
            <person name="Haridas S."/>
            <person name="Albert R."/>
            <person name="Binder M."/>
            <person name="Bloem J."/>
            <person name="Labutti K."/>
            <person name="Salamov A."/>
            <person name="Andreopoulos B."/>
            <person name="Baker S."/>
            <person name="Barry K."/>
            <person name="Bills G."/>
            <person name="Bluhm B."/>
            <person name="Cannon C."/>
            <person name="Castanera R."/>
            <person name="Culley D."/>
            <person name="Daum C."/>
            <person name="Ezra D."/>
            <person name="Gonzalez J."/>
            <person name="Henrissat B."/>
            <person name="Kuo A."/>
            <person name="Liang C."/>
            <person name="Lipzen A."/>
            <person name="Lutzoni F."/>
            <person name="Magnuson J."/>
            <person name="Mondo S."/>
            <person name="Nolan M."/>
            <person name="Ohm R."/>
            <person name="Pangilinan J."/>
            <person name="Park H.-J."/>
            <person name="Ramirez L."/>
            <person name="Alfaro M."/>
            <person name="Sun H."/>
            <person name="Tritt A."/>
            <person name="Yoshinaga Y."/>
            <person name="Zwiers L.-H."/>
            <person name="Turgeon B."/>
            <person name="Goodwin S."/>
            <person name="Spatafora J."/>
            <person name="Crous P."/>
            <person name="Grigoriev I."/>
        </authorList>
    </citation>
    <scope>NUCLEOTIDE SEQUENCE</scope>
    <source>
        <strain evidence="4">CBS 122368</strain>
    </source>
</reference>
<dbReference type="PROSITE" id="PS50157">
    <property type="entry name" value="ZINC_FINGER_C2H2_2"/>
    <property type="match status" value="1"/>
</dbReference>
<proteinExistence type="predicted"/>
<sequence>MPPLSINVRPANASFEGPGSPISNEFETSIHEEPAGGSPELMPPPNLFHCWFRKCTFTATSYHAVADHHVNTHHTNKDTLTCTLPTCSDKPSFNSDRQFDSHLKEKHPYAKLRCNICAMDGQTTSFKKFSTFKVHRRDKHGIGATWTCPHCGQQFTLYAEYRQHLSWHNRSDKGTQRGGMLQGAL</sequence>
<dbReference type="PROSITE" id="PS00028">
    <property type="entry name" value="ZINC_FINGER_C2H2_1"/>
    <property type="match status" value="1"/>
</dbReference>
<dbReference type="Gene3D" id="3.30.160.60">
    <property type="entry name" value="Classic Zinc Finger"/>
    <property type="match status" value="1"/>
</dbReference>
<feature type="region of interest" description="Disordered" evidence="2">
    <location>
        <begin position="1"/>
        <end position="37"/>
    </location>
</feature>
<dbReference type="EMBL" id="ML987192">
    <property type="protein sequence ID" value="KAF2252595.1"/>
    <property type="molecule type" value="Genomic_DNA"/>
</dbReference>
<feature type="domain" description="C2H2-type" evidence="3">
    <location>
        <begin position="146"/>
        <end position="173"/>
    </location>
</feature>
<dbReference type="GeneID" id="54586347"/>
<dbReference type="Proteomes" id="UP000800094">
    <property type="component" value="Unassembled WGS sequence"/>
</dbReference>
<keyword evidence="1" id="KW-0479">Metal-binding</keyword>
<evidence type="ECO:0000313" key="4">
    <source>
        <dbReference type="EMBL" id="KAF2252595.1"/>
    </source>
</evidence>
<keyword evidence="1" id="KW-0863">Zinc-finger</keyword>
<protein>
    <recommendedName>
        <fullName evidence="3">C2H2-type domain-containing protein</fullName>
    </recommendedName>
</protein>
<organism evidence="4 5">
    <name type="scientific">Trematosphaeria pertusa</name>
    <dbReference type="NCBI Taxonomy" id="390896"/>
    <lineage>
        <taxon>Eukaryota</taxon>
        <taxon>Fungi</taxon>
        <taxon>Dikarya</taxon>
        <taxon>Ascomycota</taxon>
        <taxon>Pezizomycotina</taxon>
        <taxon>Dothideomycetes</taxon>
        <taxon>Pleosporomycetidae</taxon>
        <taxon>Pleosporales</taxon>
        <taxon>Massarineae</taxon>
        <taxon>Trematosphaeriaceae</taxon>
        <taxon>Trematosphaeria</taxon>
    </lineage>
</organism>
<dbReference type="AlphaFoldDB" id="A0A6A6IPX8"/>
<keyword evidence="1" id="KW-0862">Zinc</keyword>
<dbReference type="InterPro" id="IPR013087">
    <property type="entry name" value="Znf_C2H2_type"/>
</dbReference>
<dbReference type="RefSeq" id="XP_033687599.1">
    <property type="nucleotide sequence ID" value="XM_033833017.1"/>
</dbReference>
<accession>A0A6A6IPX8</accession>
<evidence type="ECO:0000259" key="3">
    <source>
        <dbReference type="PROSITE" id="PS50157"/>
    </source>
</evidence>
<evidence type="ECO:0000256" key="1">
    <source>
        <dbReference type="PROSITE-ProRule" id="PRU00042"/>
    </source>
</evidence>
<name>A0A6A6IPX8_9PLEO</name>